<dbReference type="SUPFAM" id="SSF48452">
    <property type="entry name" value="TPR-like"/>
    <property type="match status" value="1"/>
</dbReference>
<dbReference type="InterPro" id="IPR011990">
    <property type="entry name" value="TPR-like_helical_dom_sf"/>
</dbReference>
<dbReference type="Pfam" id="PF13181">
    <property type="entry name" value="TPR_8"/>
    <property type="match status" value="2"/>
</dbReference>
<gene>
    <name evidence="1" type="ORF">S06H3_17392</name>
</gene>
<dbReference type="SMART" id="SM00028">
    <property type="entry name" value="TPR"/>
    <property type="match status" value="2"/>
</dbReference>
<dbReference type="EMBL" id="BARV01008687">
    <property type="protein sequence ID" value="GAI06877.1"/>
    <property type="molecule type" value="Genomic_DNA"/>
</dbReference>
<evidence type="ECO:0000313" key="1">
    <source>
        <dbReference type="EMBL" id="GAI06877.1"/>
    </source>
</evidence>
<dbReference type="AlphaFoldDB" id="X1KIJ1"/>
<comment type="caution">
    <text evidence="1">The sequence shown here is derived from an EMBL/GenBank/DDBJ whole genome shotgun (WGS) entry which is preliminary data.</text>
</comment>
<protein>
    <submittedName>
        <fullName evidence="1">Uncharacterized protein</fullName>
    </submittedName>
</protein>
<name>X1KIJ1_9ZZZZ</name>
<organism evidence="1">
    <name type="scientific">marine sediment metagenome</name>
    <dbReference type="NCBI Taxonomy" id="412755"/>
    <lineage>
        <taxon>unclassified sequences</taxon>
        <taxon>metagenomes</taxon>
        <taxon>ecological metagenomes</taxon>
    </lineage>
</organism>
<dbReference type="InterPro" id="IPR019734">
    <property type="entry name" value="TPR_rpt"/>
</dbReference>
<dbReference type="Gene3D" id="1.25.40.10">
    <property type="entry name" value="Tetratricopeptide repeat domain"/>
    <property type="match status" value="1"/>
</dbReference>
<sequence length="161" mass="19052">MYKILLCDYSGKFKNPEALFNIGKIASEKNRIAEFQELIEKSIECKEYDDFQPLNAVYLFYPPDSMTLTKDYYKENLLSVISSADDNILKAVFSYNLANSYRSSHNVRKAIKYYMQAKRLEPDYLNRDYWWYELAGVLFMVKHYGWAESCYLKAHDNSTTF</sequence>
<accession>X1KIJ1</accession>
<reference evidence="1" key="1">
    <citation type="journal article" date="2014" name="Front. Microbiol.">
        <title>High frequency of phylogenetically diverse reductive dehalogenase-homologous genes in deep subseafloor sedimentary metagenomes.</title>
        <authorList>
            <person name="Kawai M."/>
            <person name="Futagami T."/>
            <person name="Toyoda A."/>
            <person name="Takaki Y."/>
            <person name="Nishi S."/>
            <person name="Hori S."/>
            <person name="Arai W."/>
            <person name="Tsubouchi T."/>
            <person name="Morono Y."/>
            <person name="Uchiyama I."/>
            <person name="Ito T."/>
            <person name="Fujiyama A."/>
            <person name="Inagaki F."/>
            <person name="Takami H."/>
        </authorList>
    </citation>
    <scope>NUCLEOTIDE SEQUENCE</scope>
    <source>
        <strain evidence="1">Expedition CK06-06</strain>
    </source>
</reference>
<proteinExistence type="predicted"/>
<dbReference type="PROSITE" id="PS50005">
    <property type="entry name" value="TPR"/>
    <property type="match status" value="1"/>
</dbReference>